<sequence>MTRFNRSCNLRRHLTNVHHIKSDDLVIFPVDATLSSTSAAHEEQVIGERLQAPSNKRTVPTRPRNCSIKKLSNGRGPCKTSIPEDLSSGDVIDKREKDLTQITVSSNSAVPMLPPHKGVSTNTLKVKNGEKNHLTELASAKKSFRYEVSSIEFFVRFALLFEFTLCSFLTFAI</sequence>
<comment type="caution">
    <text evidence="2">The sequence shown here is derived from an EMBL/GenBank/DDBJ whole genome shotgun (WGS) entry which is preliminary data.</text>
</comment>
<keyword evidence="1" id="KW-0472">Membrane</keyword>
<accession>A0A3S5AEG2</accession>
<organism evidence="2 3">
    <name type="scientific">Protopolystoma xenopodis</name>
    <dbReference type="NCBI Taxonomy" id="117903"/>
    <lineage>
        <taxon>Eukaryota</taxon>
        <taxon>Metazoa</taxon>
        <taxon>Spiralia</taxon>
        <taxon>Lophotrochozoa</taxon>
        <taxon>Platyhelminthes</taxon>
        <taxon>Monogenea</taxon>
        <taxon>Polyopisthocotylea</taxon>
        <taxon>Polystomatidea</taxon>
        <taxon>Polystomatidae</taxon>
        <taxon>Protopolystoma</taxon>
    </lineage>
</organism>
<dbReference type="AlphaFoldDB" id="A0A3S5AEG2"/>
<dbReference type="EMBL" id="CAAALY010053623">
    <property type="protein sequence ID" value="VEL21890.1"/>
    <property type="molecule type" value="Genomic_DNA"/>
</dbReference>
<evidence type="ECO:0000256" key="1">
    <source>
        <dbReference type="SAM" id="Phobius"/>
    </source>
</evidence>
<protein>
    <submittedName>
        <fullName evidence="2">Uncharacterized protein</fullName>
    </submittedName>
</protein>
<evidence type="ECO:0000313" key="3">
    <source>
        <dbReference type="Proteomes" id="UP000784294"/>
    </source>
</evidence>
<proteinExistence type="predicted"/>
<dbReference type="Proteomes" id="UP000784294">
    <property type="component" value="Unassembled WGS sequence"/>
</dbReference>
<reference evidence="2" key="1">
    <citation type="submission" date="2018-11" db="EMBL/GenBank/DDBJ databases">
        <authorList>
            <consortium name="Pathogen Informatics"/>
        </authorList>
    </citation>
    <scope>NUCLEOTIDE SEQUENCE</scope>
</reference>
<name>A0A3S5AEG2_9PLAT</name>
<evidence type="ECO:0000313" key="2">
    <source>
        <dbReference type="EMBL" id="VEL21890.1"/>
    </source>
</evidence>
<keyword evidence="1" id="KW-1133">Transmembrane helix</keyword>
<keyword evidence="3" id="KW-1185">Reference proteome</keyword>
<gene>
    <name evidence="2" type="ORF">PXEA_LOCUS15330</name>
</gene>
<feature type="transmembrane region" description="Helical" evidence="1">
    <location>
        <begin position="153"/>
        <end position="172"/>
    </location>
</feature>
<keyword evidence="1" id="KW-0812">Transmembrane</keyword>